<dbReference type="InterPro" id="IPR013825">
    <property type="entry name" value="Topo_IA_cen_sub2"/>
</dbReference>
<dbReference type="InterPro" id="IPR013826">
    <property type="entry name" value="Topo_IA_cen_sub3"/>
</dbReference>
<evidence type="ECO:0000256" key="9">
    <source>
        <dbReference type="ARBA" id="ARBA00030003"/>
    </source>
</evidence>
<dbReference type="InterPro" id="IPR013824">
    <property type="entry name" value="Topo_IA_cen_sub1"/>
</dbReference>
<dbReference type="Gene3D" id="1.10.460.10">
    <property type="entry name" value="Topoisomerase I, domain 2"/>
    <property type="match status" value="1"/>
</dbReference>
<dbReference type="CDD" id="cd03362">
    <property type="entry name" value="TOPRIM_TopoIA_TopoIII"/>
    <property type="match status" value="1"/>
</dbReference>
<feature type="domain" description="Topo IA-type catalytic" evidence="15">
    <location>
        <begin position="153"/>
        <end position="594"/>
    </location>
</feature>
<evidence type="ECO:0000256" key="7">
    <source>
        <dbReference type="ARBA" id="ARBA00023125"/>
    </source>
</evidence>
<dbReference type="GO" id="GO:0046872">
    <property type="term" value="F:metal ion binding"/>
    <property type="evidence" value="ECO:0007669"/>
    <property type="project" value="UniProtKB-KW"/>
</dbReference>
<evidence type="ECO:0000256" key="3">
    <source>
        <dbReference type="ARBA" id="ARBA00012891"/>
    </source>
</evidence>
<evidence type="ECO:0000256" key="8">
    <source>
        <dbReference type="ARBA" id="ARBA00023235"/>
    </source>
</evidence>
<name>A0A1M6YN28_9FIRM</name>
<dbReference type="SUPFAM" id="SSF56712">
    <property type="entry name" value="Prokaryotic type I DNA topoisomerase"/>
    <property type="match status" value="1"/>
</dbReference>
<dbReference type="InterPro" id="IPR000380">
    <property type="entry name" value="Topo_IA"/>
</dbReference>
<dbReference type="PROSITE" id="PS52039">
    <property type="entry name" value="TOPO_IA_2"/>
    <property type="match status" value="1"/>
</dbReference>
<evidence type="ECO:0000313" key="17">
    <source>
        <dbReference type="Proteomes" id="UP000183975"/>
    </source>
</evidence>
<keyword evidence="7" id="KW-0238">DNA-binding</keyword>
<keyword evidence="17" id="KW-1185">Reference proteome</keyword>
<evidence type="ECO:0000256" key="5">
    <source>
        <dbReference type="ARBA" id="ARBA00022842"/>
    </source>
</evidence>
<evidence type="ECO:0000313" key="16">
    <source>
        <dbReference type="EMBL" id="SHL19666.1"/>
    </source>
</evidence>
<dbReference type="GO" id="GO:0043597">
    <property type="term" value="C:cytoplasmic replication fork"/>
    <property type="evidence" value="ECO:0007669"/>
    <property type="project" value="TreeGrafter"/>
</dbReference>
<dbReference type="SMART" id="SM00493">
    <property type="entry name" value="TOPRIM"/>
    <property type="match status" value="1"/>
</dbReference>
<dbReference type="Pfam" id="PF01131">
    <property type="entry name" value="Topoisom_bac"/>
    <property type="match status" value="1"/>
</dbReference>
<dbReference type="InterPro" id="IPR013497">
    <property type="entry name" value="Topo_IA_cen"/>
</dbReference>
<evidence type="ECO:0000256" key="6">
    <source>
        <dbReference type="ARBA" id="ARBA00023029"/>
    </source>
</evidence>
<dbReference type="GO" id="GO:0003917">
    <property type="term" value="F:DNA topoisomerase type I (single strand cut, ATP-independent) activity"/>
    <property type="evidence" value="ECO:0007669"/>
    <property type="project" value="UniProtKB-EC"/>
</dbReference>
<dbReference type="EMBL" id="FRAH01000077">
    <property type="protein sequence ID" value="SHL19666.1"/>
    <property type="molecule type" value="Genomic_DNA"/>
</dbReference>
<dbReference type="NCBIfam" id="NF005829">
    <property type="entry name" value="PRK07726.1"/>
    <property type="match status" value="1"/>
</dbReference>
<dbReference type="PROSITE" id="PS00396">
    <property type="entry name" value="TOPO_IA_1"/>
    <property type="match status" value="1"/>
</dbReference>
<evidence type="ECO:0000256" key="1">
    <source>
        <dbReference type="ARBA" id="ARBA00000213"/>
    </source>
</evidence>
<dbReference type="AlphaFoldDB" id="A0A1M6YN28"/>
<gene>
    <name evidence="16" type="ORF">SAMN02745138_03044</name>
</gene>
<dbReference type="InterPro" id="IPR005738">
    <property type="entry name" value="TopoIII"/>
</dbReference>
<organism evidence="16 17">
    <name type="scientific">Anaerotignum lactatifermentans DSM 14214</name>
    <dbReference type="NCBI Taxonomy" id="1121323"/>
    <lineage>
        <taxon>Bacteria</taxon>
        <taxon>Bacillati</taxon>
        <taxon>Bacillota</taxon>
        <taxon>Clostridia</taxon>
        <taxon>Lachnospirales</taxon>
        <taxon>Anaerotignaceae</taxon>
        <taxon>Anaerotignum</taxon>
    </lineage>
</organism>
<dbReference type="Gene3D" id="1.10.290.10">
    <property type="entry name" value="Topoisomerase I, domain 4"/>
    <property type="match status" value="1"/>
</dbReference>
<dbReference type="InterPro" id="IPR034144">
    <property type="entry name" value="TOPRIM_TopoIII"/>
</dbReference>
<dbReference type="OrthoDB" id="9803554at2"/>
<dbReference type="InterPro" id="IPR023406">
    <property type="entry name" value="Topo_IA_AS"/>
</dbReference>
<comment type="similarity">
    <text evidence="2">Belongs to the type IA topoisomerase family.</text>
</comment>
<keyword evidence="6" id="KW-0799">Topoisomerase</keyword>
<dbReference type="InterPro" id="IPR003602">
    <property type="entry name" value="Topo_IA_DNA-bd_dom"/>
</dbReference>
<evidence type="ECO:0000256" key="2">
    <source>
        <dbReference type="ARBA" id="ARBA00009446"/>
    </source>
</evidence>
<dbReference type="Gene3D" id="2.70.20.10">
    <property type="entry name" value="Topoisomerase I, domain 3"/>
    <property type="match status" value="1"/>
</dbReference>
<reference evidence="16 17" key="1">
    <citation type="submission" date="2016-11" db="EMBL/GenBank/DDBJ databases">
        <authorList>
            <person name="Jaros S."/>
            <person name="Januszkiewicz K."/>
            <person name="Wedrychowicz H."/>
        </authorList>
    </citation>
    <scope>NUCLEOTIDE SEQUENCE [LARGE SCALE GENOMIC DNA]</scope>
    <source>
        <strain evidence="16 17">DSM 14214</strain>
    </source>
</reference>
<dbReference type="NCBIfam" id="TIGR01056">
    <property type="entry name" value="topB"/>
    <property type="match status" value="1"/>
</dbReference>
<dbReference type="PANTHER" id="PTHR11390">
    <property type="entry name" value="PROKARYOTIC DNA TOPOISOMERASE"/>
    <property type="match status" value="1"/>
</dbReference>
<dbReference type="GO" id="GO:0006310">
    <property type="term" value="P:DNA recombination"/>
    <property type="evidence" value="ECO:0007669"/>
    <property type="project" value="TreeGrafter"/>
</dbReference>
<dbReference type="Proteomes" id="UP000183975">
    <property type="component" value="Unassembled WGS sequence"/>
</dbReference>
<dbReference type="SMART" id="SM00437">
    <property type="entry name" value="TOP1Ac"/>
    <property type="match status" value="1"/>
</dbReference>
<dbReference type="InterPro" id="IPR023405">
    <property type="entry name" value="Topo_IA_core_domain"/>
</dbReference>
<keyword evidence="4" id="KW-0479">Metal-binding</keyword>
<dbReference type="PRINTS" id="PR00417">
    <property type="entry name" value="PRTPISMRASEI"/>
</dbReference>
<evidence type="ECO:0000256" key="11">
    <source>
        <dbReference type="ARBA" id="ARBA00032235"/>
    </source>
</evidence>
<feature type="region of interest" description="Disordered" evidence="13">
    <location>
        <begin position="464"/>
        <end position="484"/>
    </location>
</feature>
<comment type="catalytic activity">
    <reaction evidence="1">
        <text>ATP-independent breakage of single-stranded DNA, followed by passage and rejoining.</text>
        <dbReference type="EC" id="5.6.2.1"/>
    </reaction>
</comment>
<keyword evidence="8 16" id="KW-0413">Isomerase</keyword>
<evidence type="ECO:0000259" key="14">
    <source>
        <dbReference type="PROSITE" id="PS50880"/>
    </source>
</evidence>
<dbReference type="GO" id="GO:0003677">
    <property type="term" value="F:DNA binding"/>
    <property type="evidence" value="ECO:0007669"/>
    <property type="project" value="UniProtKB-KW"/>
</dbReference>
<sequence length="717" mass="81851">MGKTLVIAEKPSVARDIAKTLGVSGKNEGYLTGENYVVSWAIGHLVTLAEPEAYDVKYKKWNFETLPILPDSMKLEAIKKTRSQLKVLHKLMHSREIDEIICATDSGREGELIFRYIYEITQCRKPFRRLWISSMTETAIREGFAHLQDGSHYDLLYHSARCRAEADWLVGMNASRAYTIRYGALLSIGRVQTPTLALIVEKQKEIDAFVPQDYFEVQADFEQYTGFWIDEKENTRLDLREKAEQIAARVKGQRGIVSQIVKEEKRQLPPLLYDLTELQRECNRKFGFSAKKTLDIAQSLYEKRKMITYPRTDSRYLSDDMVDKIKQTLGRLKDVQEFSPYAAEVLAKEKLPLSKRIIDNSKVTDHHAIIPTDTRLRTDHLTPEENKVFSLVAARFLAVFYPAYVYESTKVYTKVGLDTFLSKGKTVLQEGWQAVEKALLPETRKNKTEKEEEQQLPPLTEQQPVVAKRTKVLDKKTKAPPPYTESTLLSAMENAGRFVEDEELKEQMKDSGLGTPATRAAIIERLLSVGYIMRKGKTLVPTEKGQKLIAVVPEELRSPQTTGKWEKGLSSIAKGKMTEERFLESIRRYVRFLVDDAAQHKKDVVFEAERPRGKRSRVQGLGKCPLCGKGKILENSRSYYCTEWKNGCKFSLWKDSTEPYGILLDAPKVKRLLKGEKLEKIPVVLPQTGERGTADLILSPDHSGRVELMNVTRSIKE</sequence>
<dbReference type="RefSeq" id="WP_072853173.1">
    <property type="nucleotide sequence ID" value="NZ_FRAH01000077.1"/>
</dbReference>
<dbReference type="EC" id="5.6.2.1" evidence="3"/>
<dbReference type="InterPro" id="IPR003601">
    <property type="entry name" value="Topo_IA_2"/>
</dbReference>
<evidence type="ECO:0000256" key="13">
    <source>
        <dbReference type="SAM" id="MobiDB-lite"/>
    </source>
</evidence>
<dbReference type="GO" id="GO:0006265">
    <property type="term" value="P:DNA topological change"/>
    <property type="evidence" value="ECO:0007669"/>
    <property type="project" value="InterPro"/>
</dbReference>
<dbReference type="PANTHER" id="PTHR11390:SF21">
    <property type="entry name" value="DNA TOPOISOMERASE 3-ALPHA"/>
    <property type="match status" value="1"/>
</dbReference>
<dbReference type="Gene3D" id="3.40.50.140">
    <property type="match status" value="1"/>
</dbReference>
<dbReference type="CDD" id="cd00186">
    <property type="entry name" value="TOP1Ac"/>
    <property type="match status" value="1"/>
</dbReference>
<evidence type="ECO:0000256" key="12">
    <source>
        <dbReference type="ARBA" id="ARBA00032877"/>
    </source>
</evidence>
<keyword evidence="5" id="KW-0460">Magnesium</keyword>
<dbReference type="SMART" id="SM00436">
    <property type="entry name" value="TOP1Bc"/>
    <property type="match status" value="1"/>
</dbReference>
<accession>A0A1M6YN28</accession>
<dbReference type="InterPro" id="IPR006171">
    <property type="entry name" value="TOPRIM_dom"/>
</dbReference>
<protein>
    <recommendedName>
        <fullName evidence="3">DNA topoisomerase</fullName>
        <ecNumber evidence="3">5.6.2.1</ecNumber>
    </recommendedName>
    <alternativeName>
        <fullName evidence="12">Omega-protein</fullName>
    </alternativeName>
    <alternativeName>
        <fullName evidence="11">Relaxing enzyme</fullName>
    </alternativeName>
    <alternativeName>
        <fullName evidence="9">Swivelase</fullName>
    </alternativeName>
    <alternativeName>
        <fullName evidence="10">Untwisting enzyme</fullName>
    </alternativeName>
</protein>
<feature type="domain" description="Toprim" evidence="14">
    <location>
        <begin position="3"/>
        <end position="136"/>
    </location>
</feature>
<evidence type="ECO:0000256" key="10">
    <source>
        <dbReference type="ARBA" id="ARBA00031985"/>
    </source>
</evidence>
<evidence type="ECO:0000259" key="15">
    <source>
        <dbReference type="PROSITE" id="PS52039"/>
    </source>
</evidence>
<dbReference type="PROSITE" id="PS50880">
    <property type="entry name" value="TOPRIM"/>
    <property type="match status" value="1"/>
</dbReference>
<dbReference type="GO" id="GO:0006281">
    <property type="term" value="P:DNA repair"/>
    <property type="evidence" value="ECO:0007669"/>
    <property type="project" value="TreeGrafter"/>
</dbReference>
<proteinExistence type="inferred from homology"/>
<evidence type="ECO:0000256" key="4">
    <source>
        <dbReference type="ARBA" id="ARBA00022723"/>
    </source>
</evidence>
<dbReference type="Pfam" id="PF01751">
    <property type="entry name" value="Toprim"/>
    <property type="match status" value="1"/>
</dbReference>